<evidence type="ECO:0000313" key="2">
    <source>
        <dbReference type="Proteomes" id="UP001732700"/>
    </source>
</evidence>
<name>A0ACD6ASG0_AVESA</name>
<reference evidence="1" key="1">
    <citation type="submission" date="2025-09" db="UniProtKB">
        <authorList>
            <consortium name="EnsemblPlants"/>
        </authorList>
    </citation>
    <scope>IDENTIFICATION</scope>
</reference>
<protein>
    <submittedName>
        <fullName evidence="1">Uncharacterized protein</fullName>
    </submittedName>
</protein>
<proteinExistence type="predicted"/>
<sequence length="176" mass="19245">MGKEQHKDNASKTCVLKVVMHCQCNGCMKKISDAVREIALSEGVERADLVVETAKVIVVGRTDPEKLCCLLQELTQKHVKIETQTTVSEEDTAAPEQTKNRVSQMFPTPESPGRLRNGTGTFPATPSAPPLPEPDTWRCLASPCGRRTYRWSTPSSGELGMWAVSDVTGALAVYEL</sequence>
<organism evidence="1 2">
    <name type="scientific">Avena sativa</name>
    <name type="common">Oat</name>
    <dbReference type="NCBI Taxonomy" id="4498"/>
    <lineage>
        <taxon>Eukaryota</taxon>
        <taxon>Viridiplantae</taxon>
        <taxon>Streptophyta</taxon>
        <taxon>Embryophyta</taxon>
        <taxon>Tracheophyta</taxon>
        <taxon>Spermatophyta</taxon>
        <taxon>Magnoliopsida</taxon>
        <taxon>Liliopsida</taxon>
        <taxon>Poales</taxon>
        <taxon>Poaceae</taxon>
        <taxon>BOP clade</taxon>
        <taxon>Pooideae</taxon>
        <taxon>Poodae</taxon>
        <taxon>Poeae</taxon>
        <taxon>Poeae Chloroplast Group 1 (Aveneae type)</taxon>
        <taxon>Aveninae</taxon>
        <taxon>Avena</taxon>
    </lineage>
</organism>
<accession>A0ACD6ASG0</accession>
<evidence type="ECO:0000313" key="1">
    <source>
        <dbReference type="EnsemblPlants" id="AVESA.00010b.r2.UnG1419900.1.CDS"/>
    </source>
</evidence>
<keyword evidence="2" id="KW-1185">Reference proteome</keyword>
<dbReference type="EnsemblPlants" id="AVESA.00010b.r2.UnG1419900.1">
    <property type="protein sequence ID" value="AVESA.00010b.r2.UnG1419900.1.CDS"/>
    <property type="gene ID" value="AVESA.00010b.r2.UnG1419900"/>
</dbReference>
<dbReference type="Proteomes" id="UP001732700">
    <property type="component" value="Unassembled WGS sequence"/>
</dbReference>